<organism evidence="10 11">
    <name type="scientific">Thalassotalea marina</name>
    <dbReference type="NCBI Taxonomy" id="1673741"/>
    <lineage>
        <taxon>Bacteria</taxon>
        <taxon>Pseudomonadati</taxon>
        <taxon>Pseudomonadota</taxon>
        <taxon>Gammaproteobacteria</taxon>
        <taxon>Alteromonadales</taxon>
        <taxon>Colwelliaceae</taxon>
        <taxon>Thalassotalea</taxon>
    </lineage>
</organism>
<comment type="similarity">
    <text evidence="3 9">Belongs to the CobD/CbiB family.</text>
</comment>
<dbReference type="HAMAP" id="MF_00024">
    <property type="entry name" value="CobD_CbiB"/>
    <property type="match status" value="1"/>
</dbReference>
<evidence type="ECO:0000256" key="5">
    <source>
        <dbReference type="ARBA" id="ARBA00022573"/>
    </source>
</evidence>
<evidence type="ECO:0000256" key="6">
    <source>
        <dbReference type="ARBA" id="ARBA00022692"/>
    </source>
</evidence>
<dbReference type="NCBIfam" id="TIGR00380">
    <property type="entry name" value="cobal_cbiB"/>
    <property type="match status" value="1"/>
</dbReference>
<dbReference type="EMBL" id="BNCK01000001">
    <property type="protein sequence ID" value="GHF77829.1"/>
    <property type="molecule type" value="Genomic_DNA"/>
</dbReference>
<comment type="function">
    <text evidence="9">Converts cobyric acid to cobinamide by the addition of aminopropanol on the F carboxylic group.</text>
</comment>
<keyword evidence="4 9" id="KW-1003">Cell membrane</keyword>
<gene>
    <name evidence="9 10" type="primary">cobD</name>
    <name evidence="10" type="ORF">GCM10017161_01020</name>
</gene>
<comment type="pathway">
    <text evidence="2 9">Cofactor biosynthesis; adenosylcobalamin biosynthesis.</text>
</comment>
<dbReference type="PANTHER" id="PTHR34308:SF1">
    <property type="entry name" value="COBALAMIN BIOSYNTHESIS PROTEIN CBIB"/>
    <property type="match status" value="1"/>
</dbReference>
<evidence type="ECO:0000256" key="4">
    <source>
        <dbReference type="ARBA" id="ARBA00022475"/>
    </source>
</evidence>
<keyword evidence="8 9" id="KW-0472">Membrane</keyword>
<name>A0A919BBS6_9GAMM</name>
<feature type="transmembrane region" description="Helical" evidence="9">
    <location>
        <begin position="295"/>
        <end position="315"/>
    </location>
</feature>
<dbReference type="GO" id="GO:0005886">
    <property type="term" value="C:plasma membrane"/>
    <property type="evidence" value="ECO:0007669"/>
    <property type="project" value="UniProtKB-SubCell"/>
</dbReference>
<evidence type="ECO:0000313" key="11">
    <source>
        <dbReference type="Proteomes" id="UP000623842"/>
    </source>
</evidence>
<comment type="caution">
    <text evidence="9">Lacks conserved residue(s) required for the propagation of feature annotation.</text>
</comment>
<keyword evidence="7 9" id="KW-1133">Transmembrane helix</keyword>
<evidence type="ECO:0000256" key="8">
    <source>
        <dbReference type="ARBA" id="ARBA00023136"/>
    </source>
</evidence>
<keyword evidence="6 9" id="KW-0812">Transmembrane</keyword>
<dbReference type="RefSeq" id="WP_189766765.1">
    <property type="nucleotide sequence ID" value="NZ_BNCK01000001.1"/>
</dbReference>
<reference evidence="10" key="2">
    <citation type="submission" date="2020-09" db="EMBL/GenBank/DDBJ databases">
        <authorList>
            <person name="Sun Q."/>
            <person name="Kim S."/>
        </authorList>
    </citation>
    <scope>NUCLEOTIDE SEQUENCE</scope>
    <source>
        <strain evidence="10">KCTC 42731</strain>
    </source>
</reference>
<dbReference type="InterPro" id="IPR004485">
    <property type="entry name" value="Cobalamin_biosynth_CobD/CbiB"/>
</dbReference>
<keyword evidence="11" id="KW-1185">Reference proteome</keyword>
<evidence type="ECO:0000256" key="7">
    <source>
        <dbReference type="ARBA" id="ARBA00022989"/>
    </source>
</evidence>
<dbReference type="GO" id="GO:0009236">
    <property type="term" value="P:cobalamin biosynthetic process"/>
    <property type="evidence" value="ECO:0007669"/>
    <property type="project" value="UniProtKB-UniRule"/>
</dbReference>
<feature type="transmembrane region" description="Helical" evidence="9">
    <location>
        <begin position="80"/>
        <end position="97"/>
    </location>
</feature>
<feature type="transmembrane region" description="Helical" evidence="9">
    <location>
        <begin position="52"/>
        <end position="73"/>
    </location>
</feature>
<accession>A0A919BBS6</accession>
<comment type="caution">
    <text evidence="10">The sequence shown here is derived from an EMBL/GenBank/DDBJ whole genome shotgun (WGS) entry which is preliminary data.</text>
</comment>
<dbReference type="GO" id="GO:0015420">
    <property type="term" value="F:ABC-type vitamin B12 transporter activity"/>
    <property type="evidence" value="ECO:0007669"/>
    <property type="project" value="UniProtKB-UniRule"/>
</dbReference>
<evidence type="ECO:0000256" key="9">
    <source>
        <dbReference type="HAMAP-Rule" id="MF_00024"/>
    </source>
</evidence>
<dbReference type="GO" id="GO:0048472">
    <property type="term" value="F:threonine-phosphate decarboxylase activity"/>
    <property type="evidence" value="ECO:0007669"/>
    <property type="project" value="InterPro"/>
</dbReference>
<dbReference type="Proteomes" id="UP000623842">
    <property type="component" value="Unassembled WGS sequence"/>
</dbReference>
<feature type="transmembrane region" description="Helical" evidence="9">
    <location>
        <begin position="156"/>
        <end position="174"/>
    </location>
</feature>
<evidence type="ECO:0000256" key="3">
    <source>
        <dbReference type="ARBA" id="ARBA00006263"/>
    </source>
</evidence>
<sequence length="316" mass="34617">MLMPMLFVTLTLAVLIDAWLGEVKRFHPLEGFGHIANAFERTLNCGGNKQQFIFGSIAWLAIVLPVPIALYVMGQLLANYSIWLVLALDVAVIYFAIGLNSLSQHGMQIYHALKANDLPLARQYCGYIVSRDTSSLSEQDISRATVESMLENSHDAVTATLICYLIGGAPLVVLHRLANTLDAMWGYKNQRFCYFGKFAARADDVLGFIPAKLTAVLYALMSGGRIKNILVNAYQQAKHYKSHNGGWVMSAGASLMKISLGGGQAMYGNKTYTSPTLGDGRLVNAQDIATSLRNVNYMVSLLLILVLFAEVLIQVS</sequence>
<dbReference type="Pfam" id="PF03186">
    <property type="entry name" value="CobD_Cbib"/>
    <property type="match status" value="1"/>
</dbReference>
<protein>
    <recommendedName>
        <fullName evidence="9">Cobalamin biosynthesis protein CobD</fullName>
    </recommendedName>
</protein>
<dbReference type="AlphaFoldDB" id="A0A919BBS6"/>
<dbReference type="PANTHER" id="PTHR34308">
    <property type="entry name" value="COBALAMIN BIOSYNTHESIS PROTEIN CBIB"/>
    <property type="match status" value="1"/>
</dbReference>
<reference evidence="10" key="1">
    <citation type="journal article" date="2014" name="Int. J. Syst. Evol. Microbiol.">
        <title>Complete genome sequence of Corynebacterium casei LMG S-19264T (=DSM 44701T), isolated from a smear-ripened cheese.</title>
        <authorList>
            <consortium name="US DOE Joint Genome Institute (JGI-PGF)"/>
            <person name="Walter F."/>
            <person name="Albersmeier A."/>
            <person name="Kalinowski J."/>
            <person name="Ruckert C."/>
        </authorList>
    </citation>
    <scope>NUCLEOTIDE SEQUENCE</scope>
    <source>
        <strain evidence="10">KCTC 42731</strain>
    </source>
</reference>
<evidence type="ECO:0000256" key="1">
    <source>
        <dbReference type="ARBA" id="ARBA00004651"/>
    </source>
</evidence>
<evidence type="ECO:0000313" key="10">
    <source>
        <dbReference type="EMBL" id="GHF77829.1"/>
    </source>
</evidence>
<evidence type="ECO:0000256" key="2">
    <source>
        <dbReference type="ARBA" id="ARBA00004953"/>
    </source>
</evidence>
<proteinExistence type="inferred from homology"/>
<comment type="subcellular location">
    <subcellularLocation>
        <location evidence="1 9">Cell membrane</location>
        <topology evidence="1 9">Multi-pass membrane protein</topology>
    </subcellularLocation>
</comment>
<keyword evidence="5 9" id="KW-0169">Cobalamin biosynthesis</keyword>